<dbReference type="AlphaFoldDB" id="A0AAN9QQ04"/>
<dbReference type="SUPFAM" id="SSF53474">
    <property type="entry name" value="alpha/beta-Hydrolases"/>
    <property type="match status" value="1"/>
</dbReference>
<organism evidence="3 4">
    <name type="scientific">Canavalia gladiata</name>
    <name type="common">Sword bean</name>
    <name type="synonym">Dolichos gladiatus</name>
    <dbReference type="NCBI Taxonomy" id="3824"/>
    <lineage>
        <taxon>Eukaryota</taxon>
        <taxon>Viridiplantae</taxon>
        <taxon>Streptophyta</taxon>
        <taxon>Embryophyta</taxon>
        <taxon>Tracheophyta</taxon>
        <taxon>Spermatophyta</taxon>
        <taxon>Magnoliopsida</taxon>
        <taxon>eudicotyledons</taxon>
        <taxon>Gunneridae</taxon>
        <taxon>Pentapetalae</taxon>
        <taxon>rosids</taxon>
        <taxon>fabids</taxon>
        <taxon>Fabales</taxon>
        <taxon>Fabaceae</taxon>
        <taxon>Papilionoideae</taxon>
        <taxon>50 kb inversion clade</taxon>
        <taxon>NPAAA clade</taxon>
        <taxon>indigoferoid/millettioid clade</taxon>
        <taxon>Phaseoleae</taxon>
        <taxon>Canavalia</taxon>
    </lineage>
</organism>
<dbReference type="GO" id="GO:0016787">
    <property type="term" value="F:hydrolase activity"/>
    <property type="evidence" value="ECO:0007669"/>
    <property type="project" value="InterPro"/>
</dbReference>
<dbReference type="PANTHER" id="PTHR23024">
    <property type="entry name" value="ARYLACETAMIDE DEACETYLASE"/>
    <property type="match status" value="1"/>
</dbReference>
<gene>
    <name evidence="3" type="ORF">VNO77_12410</name>
</gene>
<feature type="domain" description="Alpha/beta hydrolase fold-3" evidence="2">
    <location>
        <begin position="84"/>
        <end position="308"/>
    </location>
</feature>
<dbReference type="InterPro" id="IPR029058">
    <property type="entry name" value="AB_hydrolase_fold"/>
</dbReference>
<accession>A0AAN9QQ04</accession>
<dbReference type="Proteomes" id="UP001367508">
    <property type="component" value="Unassembled WGS sequence"/>
</dbReference>
<dbReference type="InterPro" id="IPR013094">
    <property type="entry name" value="AB_hydrolase_3"/>
</dbReference>
<reference evidence="3 4" key="1">
    <citation type="submission" date="2024-01" db="EMBL/GenBank/DDBJ databases">
        <title>The genomes of 5 underutilized Papilionoideae crops provide insights into root nodulation and disease resistanc.</title>
        <authorList>
            <person name="Jiang F."/>
        </authorList>
    </citation>
    <scope>NUCLEOTIDE SEQUENCE [LARGE SCALE GENOMIC DNA]</scope>
    <source>
        <strain evidence="3">LVBAO_FW01</strain>
        <tissue evidence="3">Leaves</tissue>
    </source>
</reference>
<evidence type="ECO:0000256" key="1">
    <source>
        <dbReference type="ARBA" id="ARBA00010515"/>
    </source>
</evidence>
<dbReference type="PANTHER" id="PTHR23024:SF562">
    <property type="entry name" value="2-HYDROXYISOFLAVANONE DEHYDRATASE"/>
    <property type="match status" value="1"/>
</dbReference>
<evidence type="ECO:0000259" key="2">
    <source>
        <dbReference type="Pfam" id="PF07859"/>
    </source>
</evidence>
<keyword evidence="4" id="KW-1185">Reference proteome</keyword>
<dbReference type="Pfam" id="PF07859">
    <property type="entry name" value="Abhydrolase_3"/>
    <property type="match status" value="1"/>
</dbReference>
<name>A0AAN9QQ04_CANGL</name>
<protein>
    <recommendedName>
        <fullName evidence="2">Alpha/beta hydrolase fold-3 domain-containing protein</fullName>
    </recommendedName>
</protein>
<dbReference type="InterPro" id="IPR050466">
    <property type="entry name" value="Carboxylest/Gibb_receptor"/>
</dbReference>
<evidence type="ECO:0000313" key="4">
    <source>
        <dbReference type="Proteomes" id="UP001367508"/>
    </source>
</evidence>
<comment type="similarity">
    <text evidence="1">Belongs to the 'GDXG' lipolytic enzyme family.</text>
</comment>
<dbReference type="EMBL" id="JAYMYQ010000003">
    <property type="protein sequence ID" value="KAK7343577.1"/>
    <property type="molecule type" value="Genomic_DNA"/>
</dbReference>
<sequence length="330" mass="36602">MAFSTPTPTRSVTKEIVSEMGTFIRIYSDGSLERPLQTPFAPPMLEDPHTGLSSKDVTISHNPPISARLYLPKLTNQTDKLPVLVYFHGGAFLIESAFSQLYHNLFKTFVPQANVVVVSVEYRLAPEHPLPACYHDCWNALQWVSSHATNDPTNGDPWLLHHADFNRVFIGGDSAGGNIAHNIAMRAGTEALPGDVKKLGAILCHPAFHSSYQVGSEPDIEPEQRLNHKVWNLAYPSAPGGVDNPLFNPVAPGAPSLARLGCSRILLCIAGKDPFRDRGVWYYESVNKSGWKGKLELFEETDEGHVYHLLNPQSENSKKLFHRLVSFLQE</sequence>
<dbReference type="Gene3D" id="3.40.50.1820">
    <property type="entry name" value="alpha/beta hydrolase"/>
    <property type="match status" value="1"/>
</dbReference>
<proteinExistence type="inferred from homology"/>
<comment type="caution">
    <text evidence="3">The sequence shown here is derived from an EMBL/GenBank/DDBJ whole genome shotgun (WGS) entry which is preliminary data.</text>
</comment>
<evidence type="ECO:0000313" key="3">
    <source>
        <dbReference type="EMBL" id="KAK7343577.1"/>
    </source>
</evidence>